<feature type="domain" description="Glycosyltransferase subfamily 4-like N-terminal" evidence="2">
    <location>
        <begin position="16"/>
        <end position="176"/>
    </location>
</feature>
<dbReference type="GO" id="GO:0016757">
    <property type="term" value="F:glycosyltransferase activity"/>
    <property type="evidence" value="ECO:0007669"/>
    <property type="project" value="InterPro"/>
</dbReference>
<sequence>MVYKILMTGMSPVLAGTETFIMNYYRHLDSSIFQVDFIKRTREPIVFEDEIVSKGSKVYYLPRKGKNPLKYKRELREFFATEGKKYDAIWYNAMAIPNLDLLKYAKKYGIKTRIIHSHSSMFKGNKVRQILHNLNRSKLPKTASHFFACSGIAADYMFPDEIRSSAQIIQNAIDVENFSFSKKDRLDLRTELGWNDCKVIGNVGRLDIQKNQPFLIDVFNEACKKNPNLRLVIIGKVAGANSTVDLIKEK</sequence>
<dbReference type="SUPFAM" id="SSF53756">
    <property type="entry name" value="UDP-Glycosyltransferase/glycogen phosphorylase"/>
    <property type="match status" value="1"/>
</dbReference>
<dbReference type="Proteomes" id="UP000028022">
    <property type="component" value="Unassembled WGS sequence"/>
</dbReference>
<dbReference type="Pfam" id="PF00534">
    <property type="entry name" value="Glycos_transf_1"/>
    <property type="match status" value="1"/>
</dbReference>
<evidence type="ECO:0000259" key="2">
    <source>
        <dbReference type="Pfam" id="PF13439"/>
    </source>
</evidence>
<dbReference type="EMBL" id="JPFZ01000011">
    <property type="protein sequence ID" value="KEQ45826.1"/>
    <property type="molecule type" value="Genomic_DNA"/>
</dbReference>
<organism evidence="3 4">
    <name type="scientific">Streptococcus mitis</name>
    <dbReference type="NCBI Taxonomy" id="28037"/>
    <lineage>
        <taxon>Bacteria</taxon>
        <taxon>Bacillati</taxon>
        <taxon>Bacillota</taxon>
        <taxon>Bacilli</taxon>
        <taxon>Lactobacillales</taxon>
        <taxon>Streptococcaceae</taxon>
        <taxon>Streptococcus</taxon>
        <taxon>Streptococcus mitis group</taxon>
    </lineage>
</organism>
<protein>
    <submittedName>
        <fullName evidence="3">Glycosyl transferases group 1 family protein</fullName>
    </submittedName>
</protein>
<proteinExistence type="predicted"/>
<dbReference type="InterPro" id="IPR028098">
    <property type="entry name" value="Glyco_trans_4-like_N"/>
</dbReference>
<dbReference type="InterPro" id="IPR001296">
    <property type="entry name" value="Glyco_trans_1"/>
</dbReference>
<dbReference type="Pfam" id="PF13439">
    <property type="entry name" value="Glyco_transf_4"/>
    <property type="match status" value="1"/>
</dbReference>
<feature type="domain" description="Glycosyl transferase family 1" evidence="1">
    <location>
        <begin position="189"/>
        <end position="248"/>
    </location>
</feature>
<name>A0A081QSA3_STRMT</name>
<gene>
    <name evidence="3" type="ORF">SK608_1683</name>
</gene>
<reference evidence="3 4" key="1">
    <citation type="submission" date="2014-05" db="EMBL/GenBank/DDBJ databases">
        <authorList>
            <person name="Daugherty S.C."/>
            <person name="Tallon L.J."/>
            <person name="Sadzewicz L."/>
            <person name="Kilian M."/>
            <person name="Tettelin H."/>
        </authorList>
    </citation>
    <scope>NUCLEOTIDE SEQUENCE [LARGE SCALE GENOMIC DNA]</scope>
    <source>
        <strain evidence="3 4">SK608</strain>
    </source>
</reference>
<comment type="caution">
    <text evidence="3">The sequence shown here is derived from an EMBL/GenBank/DDBJ whole genome shotgun (WGS) entry which is preliminary data.</text>
</comment>
<accession>A0A081QSA3</accession>
<dbReference type="PANTHER" id="PTHR45947:SF3">
    <property type="entry name" value="SULFOQUINOVOSYL TRANSFERASE SQD2"/>
    <property type="match status" value="1"/>
</dbReference>
<evidence type="ECO:0000259" key="1">
    <source>
        <dbReference type="Pfam" id="PF00534"/>
    </source>
</evidence>
<evidence type="ECO:0000313" key="4">
    <source>
        <dbReference type="Proteomes" id="UP000028022"/>
    </source>
</evidence>
<dbReference type="InterPro" id="IPR050194">
    <property type="entry name" value="Glycosyltransferase_grp1"/>
</dbReference>
<dbReference type="AlphaFoldDB" id="A0A081QSA3"/>
<dbReference type="Gene3D" id="3.40.50.2000">
    <property type="entry name" value="Glycogen Phosphorylase B"/>
    <property type="match status" value="2"/>
</dbReference>
<evidence type="ECO:0000313" key="3">
    <source>
        <dbReference type="EMBL" id="KEQ45826.1"/>
    </source>
</evidence>
<dbReference type="PANTHER" id="PTHR45947">
    <property type="entry name" value="SULFOQUINOVOSYL TRANSFERASE SQD2"/>
    <property type="match status" value="1"/>
</dbReference>
<keyword evidence="3" id="KW-0808">Transferase</keyword>